<feature type="region of interest" description="Disordered" evidence="1">
    <location>
        <begin position="83"/>
        <end position="102"/>
    </location>
</feature>
<name>A0AAV4WCY6_CAEEX</name>
<gene>
    <name evidence="2" type="ORF">CEXT_3011</name>
    <name evidence="3" type="ORF">CEXT_585601</name>
</gene>
<sequence>MLVKRGQIKNGKPWEGVNQTFGSGQKNHIANSNTKQPAVPSKANPINILHLQCKSEKWQRLLHGYNDVGYVWHDDDFTGDLTSSSCNSDTPMSPKSNPFTSMKEKGISSKCILLEVNTNLFARHEGVSHYSPSGRFVDLQP</sequence>
<dbReference type="AlphaFoldDB" id="A0AAV4WCY6"/>
<organism evidence="3 4">
    <name type="scientific">Caerostris extrusa</name>
    <name type="common">Bark spider</name>
    <name type="synonym">Caerostris bankana</name>
    <dbReference type="NCBI Taxonomy" id="172846"/>
    <lineage>
        <taxon>Eukaryota</taxon>
        <taxon>Metazoa</taxon>
        <taxon>Ecdysozoa</taxon>
        <taxon>Arthropoda</taxon>
        <taxon>Chelicerata</taxon>
        <taxon>Arachnida</taxon>
        <taxon>Araneae</taxon>
        <taxon>Araneomorphae</taxon>
        <taxon>Entelegynae</taxon>
        <taxon>Araneoidea</taxon>
        <taxon>Araneidae</taxon>
        <taxon>Caerostris</taxon>
    </lineage>
</organism>
<proteinExistence type="predicted"/>
<accession>A0AAV4WCY6</accession>
<feature type="region of interest" description="Disordered" evidence="1">
    <location>
        <begin position="1"/>
        <end position="41"/>
    </location>
</feature>
<protein>
    <submittedName>
        <fullName evidence="3">Uncharacterized protein</fullName>
    </submittedName>
</protein>
<keyword evidence="4" id="KW-1185">Reference proteome</keyword>
<reference evidence="3 4" key="1">
    <citation type="submission" date="2021-06" db="EMBL/GenBank/DDBJ databases">
        <title>Caerostris extrusa draft genome.</title>
        <authorList>
            <person name="Kono N."/>
            <person name="Arakawa K."/>
        </authorList>
    </citation>
    <scope>NUCLEOTIDE SEQUENCE [LARGE SCALE GENOMIC DNA]</scope>
</reference>
<dbReference type="EMBL" id="BPLR01015934">
    <property type="protein sequence ID" value="GIY79816.1"/>
    <property type="molecule type" value="Genomic_DNA"/>
</dbReference>
<evidence type="ECO:0000313" key="3">
    <source>
        <dbReference type="EMBL" id="GIY79816.1"/>
    </source>
</evidence>
<evidence type="ECO:0000313" key="4">
    <source>
        <dbReference type="Proteomes" id="UP001054945"/>
    </source>
</evidence>
<feature type="compositionally biased region" description="Polar residues" evidence="1">
    <location>
        <begin position="83"/>
        <end position="100"/>
    </location>
</feature>
<feature type="compositionally biased region" description="Polar residues" evidence="1">
    <location>
        <begin position="17"/>
        <end position="36"/>
    </location>
</feature>
<comment type="caution">
    <text evidence="3">The sequence shown here is derived from an EMBL/GenBank/DDBJ whole genome shotgun (WGS) entry which is preliminary data.</text>
</comment>
<dbReference type="EMBL" id="BPLR01019650">
    <property type="protein sequence ID" value="GIX70138.1"/>
    <property type="molecule type" value="Genomic_DNA"/>
</dbReference>
<evidence type="ECO:0000256" key="1">
    <source>
        <dbReference type="SAM" id="MobiDB-lite"/>
    </source>
</evidence>
<evidence type="ECO:0000313" key="2">
    <source>
        <dbReference type="EMBL" id="GIX70138.1"/>
    </source>
</evidence>
<dbReference type="Proteomes" id="UP001054945">
    <property type="component" value="Unassembled WGS sequence"/>
</dbReference>